<organism evidence="5 6">
    <name type="scientific">Sphingomonas aracearum</name>
    <dbReference type="NCBI Taxonomy" id="2283317"/>
    <lineage>
        <taxon>Bacteria</taxon>
        <taxon>Pseudomonadati</taxon>
        <taxon>Pseudomonadota</taxon>
        <taxon>Alphaproteobacteria</taxon>
        <taxon>Sphingomonadales</taxon>
        <taxon>Sphingomonadaceae</taxon>
        <taxon>Sphingomonas</taxon>
    </lineage>
</organism>
<dbReference type="PANTHER" id="PTHR30146">
    <property type="entry name" value="LACI-RELATED TRANSCRIPTIONAL REPRESSOR"/>
    <property type="match status" value="1"/>
</dbReference>
<dbReference type="GO" id="GO:0000976">
    <property type="term" value="F:transcription cis-regulatory region binding"/>
    <property type="evidence" value="ECO:0007669"/>
    <property type="project" value="TreeGrafter"/>
</dbReference>
<proteinExistence type="predicted"/>
<dbReference type="AlphaFoldDB" id="A0A369VTG0"/>
<gene>
    <name evidence="5" type="ORF">DVW87_10810</name>
</gene>
<dbReference type="PROSITE" id="PS50932">
    <property type="entry name" value="HTH_LACI_2"/>
    <property type="match status" value="1"/>
</dbReference>
<dbReference type="InterPro" id="IPR000843">
    <property type="entry name" value="HTH_LacI"/>
</dbReference>
<keyword evidence="6" id="KW-1185">Reference proteome</keyword>
<evidence type="ECO:0000256" key="2">
    <source>
        <dbReference type="ARBA" id="ARBA00023125"/>
    </source>
</evidence>
<dbReference type="Pfam" id="PF13377">
    <property type="entry name" value="Peripla_BP_3"/>
    <property type="match status" value="1"/>
</dbReference>
<dbReference type="OrthoDB" id="7185860at2"/>
<keyword evidence="1" id="KW-0805">Transcription regulation</keyword>
<dbReference type="PRINTS" id="PR00036">
    <property type="entry name" value="HTHLACI"/>
</dbReference>
<keyword evidence="2 5" id="KW-0238">DNA-binding</keyword>
<dbReference type="CDD" id="cd01545">
    <property type="entry name" value="PBP1_SalR"/>
    <property type="match status" value="1"/>
</dbReference>
<dbReference type="SMART" id="SM00354">
    <property type="entry name" value="HTH_LACI"/>
    <property type="match status" value="1"/>
</dbReference>
<dbReference type="Pfam" id="PF00356">
    <property type="entry name" value="LacI"/>
    <property type="match status" value="1"/>
</dbReference>
<feature type="domain" description="HTH lacI-type" evidence="4">
    <location>
        <begin position="4"/>
        <end position="58"/>
    </location>
</feature>
<dbReference type="CDD" id="cd01392">
    <property type="entry name" value="HTH_LacI"/>
    <property type="match status" value="1"/>
</dbReference>
<dbReference type="Gene3D" id="1.10.260.40">
    <property type="entry name" value="lambda repressor-like DNA-binding domains"/>
    <property type="match status" value="1"/>
</dbReference>
<sequence>MSTVTIKDVAARAGVSPKTVSRVINGEEHVRPAVREAVMKVVTELAYRPNAFARGLSSARSFLVGLFFDQPSTGYAADLQRGAIVRCRELSHHLIVEPVDRSLPDWMAKLAATLQELRLAGVILTPPICDWPDLLDLLEEHDVPVVRIAPGQALERTPYVRMDDRAAARELTDHLLGLGHRDIAFIRGNPTHSAAVARWEGFSDAMRAAGIAVPARRVMQGDFSFRTGLAAAEALLGSGDIPTAIFACNDEMALATLVVAMRHGIAVPQQLSITGFDDAEIARIAWPQLTTVRQPNPEMAAAAISMLVGGGGSAPGPIELPYSLVVRDSSGPPPPQATE</sequence>
<dbReference type="RefSeq" id="WP_114687763.1">
    <property type="nucleotide sequence ID" value="NZ_QQNB01000002.1"/>
</dbReference>
<accession>A0A369VTG0</accession>
<dbReference type="Gene3D" id="3.40.50.2300">
    <property type="match status" value="2"/>
</dbReference>
<evidence type="ECO:0000256" key="1">
    <source>
        <dbReference type="ARBA" id="ARBA00023015"/>
    </source>
</evidence>
<reference evidence="5 6" key="1">
    <citation type="submission" date="2018-07" db="EMBL/GenBank/DDBJ databases">
        <title>a novel species of Sphingomonas isolated from the rhizosphere soil of Araceae plant.</title>
        <authorList>
            <person name="Zhiyong W."/>
            <person name="Qinglan Z."/>
            <person name="Zhiwei F."/>
            <person name="Ding X."/>
            <person name="Gejiao W."/>
            <person name="Shixue Z."/>
        </authorList>
    </citation>
    <scope>NUCLEOTIDE SEQUENCE [LARGE SCALE GENOMIC DNA]</scope>
    <source>
        <strain evidence="5 6">WZY 27</strain>
    </source>
</reference>
<dbReference type="EMBL" id="QQNB01000002">
    <property type="protein sequence ID" value="RDE05694.1"/>
    <property type="molecule type" value="Genomic_DNA"/>
</dbReference>
<keyword evidence="3" id="KW-0804">Transcription</keyword>
<evidence type="ECO:0000313" key="6">
    <source>
        <dbReference type="Proteomes" id="UP000253918"/>
    </source>
</evidence>
<evidence type="ECO:0000259" key="4">
    <source>
        <dbReference type="PROSITE" id="PS50932"/>
    </source>
</evidence>
<dbReference type="SUPFAM" id="SSF47413">
    <property type="entry name" value="lambda repressor-like DNA-binding domains"/>
    <property type="match status" value="1"/>
</dbReference>
<dbReference type="InterPro" id="IPR046335">
    <property type="entry name" value="LacI/GalR-like_sensor"/>
</dbReference>
<dbReference type="GO" id="GO:0003700">
    <property type="term" value="F:DNA-binding transcription factor activity"/>
    <property type="evidence" value="ECO:0007669"/>
    <property type="project" value="TreeGrafter"/>
</dbReference>
<dbReference type="InterPro" id="IPR010982">
    <property type="entry name" value="Lambda_DNA-bd_dom_sf"/>
</dbReference>
<protein>
    <submittedName>
        <fullName evidence="5">LacI family DNA-binding transcriptional regulator</fullName>
    </submittedName>
</protein>
<dbReference type="PROSITE" id="PS00356">
    <property type="entry name" value="HTH_LACI_1"/>
    <property type="match status" value="1"/>
</dbReference>
<evidence type="ECO:0000256" key="3">
    <source>
        <dbReference type="ARBA" id="ARBA00023163"/>
    </source>
</evidence>
<evidence type="ECO:0000313" key="5">
    <source>
        <dbReference type="EMBL" id="RDE05694.1"/>
    </source>
</evidence>
<dbReference type="InterPro" id="IPR028082">
    <property type="entry name" value="Peripla_BP_I"/>
</dbReference>
<dbReference type="Proteomes" id="UP000253918">
    <property type="component" value="Unassembled WGS sequence"/>
</dbReference>
<dbReference type="SUPFAM" id="SSF53822">
    <property type="entry name" value="Periplasmic binding protein-like I"/>
    <property type="match status" value="1"/>
</dbReference>
<dbReference type="PANTHER" id="PTHR30146:SF153">
    <property type="entry name" value="LACTOSE OPERON REPRESSOR"/>
    <property type="match status" value="1"/>
</dbReference>
<name>A0A369VTG0_9SPHN</name>
<comment type="caution">
    <text evidence="5">The sequence shown here is derived from an EMBL/GenBank/DDBJ whole genome shotgun (WGS) entry which is preliminary data.</text>
</comment>